<reference evidence="2" key="1">
    <citation type="submission" date="2016-10" db="EMBL/GenBank/DDBJ databases">
        <authorList>
            <person name="Varghese N."/>
            <person name="Submissions S."/>
        </authorList>
    </citation>
    <scope>NUCLEOTIDE SEQUENCE [LARGE SCALE GENOMIC DNA]</scope>
    <source>
        <strain evidence="2">DSM 19110</strain>
    </source>
</reference>
<dbReference type="Proteomes" id="UP000183200">
    <property type="component" value="Unassembled WGS sequence"/>
</dbReference>
<proteinExistence type="predicted"/>
<dbReference type="RefSeq" id="WP_074604670.1">
    <property type="nucleotide sequence ID" value="NZ_FNGY01000001.1"/>
</dbReference>
<keyword evidence="2" id="KW-1185">Reference proteome</keyword>
<dbReference type="AlphaFoldDB" id="A0A1G9KSJ4"/>
<organism evidence="1 2">
    <name type="scientific">Pedobacter steynii</name>
    <dbReference type="NCBI Taxonomy" id="430522"/>
    <lineage>
        <taxon>Bacteria</taxon>
        <taxon>Pseudomonadati</taxon>
        <taxon>Bacteroidota</taxon>
        <taxon>Sphingobacteriia</taxon>
        <taxon>Sphingobacteriales</taxon>
        <taxon>Sphingobacteriaceae</taxon>
        <taxon>Pedobacter</taxon>
    </lineage>
</organism>
<evidence type="ECO:0000313" key="1">
    <source>
        <dbReference type="EMBL" id="SDL52596.1"/>
    </source>
</evidence>
<accession>A0A1G9KSJ4</accession>
<protein>
    <submittedName>
        <fullName evidence="1">Uncharacterized protein</fullName>
    </submittedName>
</protein>
<dbReference type="EMBL" id="FNGY01000001">
    <property type="protein sequence ID" value="SDL52596.1"/>
    <property type="molecule type" value="Genomic_DNA"/>
</dbReference>
<evidence type="ECO:0000313" key="2">
    <source>
        <dbReference type="Proteomes" id="UP000183200"/>
    </source>
</evidence>
<dbReference type="OrthoDB" id="1191296at2"/>
<name>A0A1G9KSJ4_9SPHI</name>
<gene>
    <name evidence="1" type="ORF">SAMN05421820_101663</name>
</gene>
<sequence>MPAGTGFGLNEEPLDFAPRTNAAGKKMPLELRHADQMPGSAIHEVKPGHTSYVPHPNQLNEGVARKMRIEDAKMHWNYRGREMTN</sequence>